<evidence type="ECO:0000256" key="1">
    <source>
        <dbReference type="SAM" id="Phobius"/>
    </source>
</evidence>
<feature type="transmembrane region" description="Helical" evidence="1">
    <location>
        <begin position="21"/>
        <end position="42"/>
    </location>
</feature>
<evidence type="ECO:0000313" key="5">
    <source>
        <dbReference type="Proteomes" id="UP000255279"/>
    </source>
</evidence>
<evidence type="ECO:0000313" key="2">
    <source>
        <dbReference type="EMBL" id="OOR88259.1"/>
    </source>
</evidence>
<dbReference type="EMBL" id="UGQE01000004">
    <property type="protein sequence ID" value="STZ13906.1"/>
    <property type="molecule type" value="Genomic_DNA"/>
</dbReference>
<dbReference type="Proteomes" id="UP000255279">
    <property type="component" value="Unassembled WGS sequence"/>
</dbReference>
<accession>A0A1S9ZXV5</accession>
<evidence type="ECO:0008006" key="6">
    <source>
        <dbReference type="Google" id="ProtNLM"/>
    </source>
</evidence>
<keyword evidence="1" id="KW-0812">Transmembrane</keyword>
<gene>
    <name evidence="2" type="ORF">B0181_08435</name>
    <name evidence="3" type="ORF">NCTC10293_01485</name>
</gene>
<name>A0A1S9ZXV5_9GAMM</name>
<feature type="transmembrane region" description="Helical" evidence="1">
    <location>
        <begin position="104"/>
        <end position="125"/>
    </location>
</feature>
<proteinExistence type="predicted"/>
<evidence type="ECO:0000313" key="4">
    <source>
        <dbReference type="Proteomes" id="UP000190435"/>
    </source>
</evidence>
<reference evidence="3 5" key="2">
    <citation type="submission" date="2018-06" db="EMBL/GenBank/DDBJ databases">
        <authorList>
            <consortium name="Pathogen Informatics"/>
            <person name="Doyle S."/>
        </authorList>
    </citation>
    <scope>NUCLEOTIDE SEQUENCE [LARGE SCALE GENOMIC DNA]</scope>
    <source>
        <strain evidence="3 5">NCTC10293</strain>
    </source>
</reference>
<reference evidence="2 4" key="1">
    <citation type="submission" date="2017-02" db="EMBL/GenBank/DDBJ databases">
        <title>Draft genome sequence of Moraxella caviae CCUG 355 type strain.</title>
        <authorList>
            <person name="Engstrom-Jakobsson H."/>
            <person name="Salva-Serra F."/>
            <person name="Thorell K."/>
            <person name="Gonzales-Siles L."/>
            <person name="Karlsson R."/>
            <person name="Boulund F."/>
            <person name="Engstrand L."/>
            <person name="Moore E."/>
        </authorList>
    </citation>
    <scope>NUCLEOTIDE SEQUENCE [LARGE SCALE GENOMIC DNA]</scope>
    <source>
        <strain evidence="2 4">CCUG 355</strain>
    </source>
</reference>
<dbReference type="OrthoDB" id="6647430at2"/>
<feature type="transmembrane region" description="Helical" evidence="1">
    <location>
        <begin position="48"/>
        <end position="67"/>
    </location>
</feature>
<organism evidence="2 4">
    <name type="scientific">Moraxella caviae</name>
    <dbReference type="NCBI Taxonomy" id="34060"/>
    <lineage>
        <taxon>Bacteria</taxon>
        <taxon>Pseudomonadati</taxon>
        <taxon>Pseudomonadota</taxon>
        <taxon>Gammaproteobacteria</taxon>
        <taxon>Moraxellales</taxon>
        <taxon>Moraxellaceae</taxon>
        <taxon>Moraxella</taxon>
    </lineage>
</organism>
<evidence type="ECO:0000313" key="3">
    <source>
        <dbReference type="EMBL" id="STZ13906.1"/>
    </source>
</evidence>
<keyword evidence="4" id="KW-1185">Reference proteome</keyword>
<dbReference type="AlphaFoldDB" id="A0A1S9ZXV5"/>
<sequence>MRPTKSSVLKPAAPIRQKLRAVWLAWLLWRLFAVPFLAVGAADTLGAGVLWQLIVLIPALIFTPAILRGRSPYALLLANMLMLAYLANAGVQFFTHAFSGAGNAWGFAAEFMLLLLVNIWLFVLLKRLPPMYKQRSS</sequence>
<feature type="transmembrane region" description="Helical" evidence="1">
    <location>
        <begin position="74"/>
        <end position="98"/>
    </location>
</feature>
<keyword evidence="1" id="KW-1133">Transmembrane helix</keyword>
<dbReference type="RefSeq" id="WP_078277066.1">
    <property type="nucleotide sequence ID" value="NZ_MUXU01000054.1"/>
</dbReference>
<protein>
    <recommendedName>
        <fullName evidence="6">DUF2069 domain-containing protein</fullName>
    </recommendedName>
</protein>
<dbReference type="EMBL" id="MUXU01000054">
    <property type="protein sequence ID" value="OOR88259.1"/>
    <property type="molecule type" value="Genomic_DNA"/>
</dbReference>
<dbReference type="Proteomes" id="UP000190435">
    <property type="component" value="Unassembled WGS sequence"/>
</dbReference>
<keyword evidence="1" id="KW-0472">Membrane</keyword>